<reference evidence="2" key="1">
    <citation type="journal article" date="2015" name="Nature">
        <title>Complex archaea that bridge the gap between prokaryotes and eukaryotes.</title>
        <authorList>
            <person name="Spang A."/>
            <person name="Saw J.H."/>
            <person name="Jorgensen S.L."/>
            <person name="Zaremba-Niedzwiedzka K."/>
            <person name="Martijn J."/>
            <person name="Lind A.E."/>
            <person name="van Eijk R."/>
            <person name="Schleper C."/>
            <person name="Guy L."/>
            <person name="Ettema T.J."/>
        </authorList>
    </citation>
    <scope>NUCLEOTIDE SEQUENCE</scope>
</reference>
<accession>A0A0F9FJT4</accession>
<gene>
    <name evidence="2" type="ORF">LCGC14_1942380</name>
</gene>
<keyword evidence="1" id="KW-1133">Transmembrane helix</keyword>
<protein>
    <submittedName>
        <fullName evidence="2">Uncharacterized protein</fullName>
    </submittedName>
</protein>
<keyword evidence="1" id="KW-0472">Membrane</keyword>
<feature type="transmembrane region" description="Helical" evidence="1">
    <location>
        <begin position="92"/>
        <end position="111"/>
    </location>
</feature>
<proteinExistence type="predicted"/>
<evidence type="ECO:0000313" key="2">
    <source>
        <dbReference type="EMBL" id="KKL86674.1"/>
    </source>
</evidence>
<comment type="caution">
    <text evidence="2">The sequence shown here is derived from an EMBL/GenBank/DDBJ whole genome shotgun (WGS) entry which is preliminary data.</text>
</comment>
<feature type="non-terminal residue" evidence="2">
    <location>
        <position position="186"/>
    </location>
</feature>
<sequence length="186" mass="20534">MDHLAPSQLRQGTRRQIDAFYDQHGPTKLERSLPGVLRQESVFGLAVWEIIGLPILLISTILIGGLSYKAFRRLSNWADGTVASITLDSMRWPSVIAIVTTVLLVSTNWIFTFSGPISTVMQPLILIGYIIALLMFGLRLIDTVMSQFITFDMGELSGHDRDESRSLATGMAAVRRALIVVAVMVS</sequence>
<dbReference type="AlphaFoldDB" id="A0A0F9FJT4"/>
<evidence type="ECO:0000256" key="1">
    <source>
        <dbReference type="SAM" id="Phobius"/>
    </source>
</evidence>
<feature type="transmembrane region" description="Helical" evidence="1">
    <location>
        <begin position="50"/>
        <end position="71"/>
    </location>
</feature>
<organism evidence="2">
    <name type="scientific">marine sediment metagenome</name>
    <dbReference type="NCBI Taxonomy" id="412755"/>
    <lineage>
        <taxon>unclassified sequences</taxon>
        <taxon>metagenomes</taxon>
        <taxon>ecological metagenomes</taxon>
    </lineage>
</organism>
<feature type="transmembrane region" description="Helical" evidence="1">
    <location>
        <begin position="123"/>
        <end position="141"/>
    </location>
</feature>
<dbReference type="EMBL" id="LAZR01021043">
    <property type="protein sequence ID" value="KKL86674.1"/>
    <property type="molecule type" value="Genomic_DNA"/>
</dbReference>
<name>A0A0F9FJT4_9ZZZZ</name>
<keyword evidence="1" id="KW-0812">Transmembrane</keyword>